<feature type="domain" description="FecR protein" evidence="2">
    <location>
        <begin position="181"/>
        <end position="285"/>
    </location>
</feature>
<protein>
    <submittedName>
        <fullName evidence="4">FecR family protein</fullName>
    </submittedName>
</protein>
<organism evidence="4 5">
    <name type="scientific">Pedobacter caeni</name>
    <dbReference type="NCBI Taxonomy" id="288992"/>
    <lineage>
        <taxon>Bacteria</taxon>
        <taxon>Pseudomonadati</taxon>
        <taxon>Bacteroidota</taxon>
        <taxon>Sphingobacteriia</taxon>
        <taxon>Sphingobacteriales</taxon>
        <taxon>Sphingobacteriaceae</taxon>
        <taxon>Pedobacter</taxon>
    </lineage>
</organism>
<dbReference type="RefSeq" id="WP_073233247.1">
    <property type="nucleotide sequence ID" value="NZ_FQUQ01000004.1"/>
</dbReference>
<feature type="transmembrane region" description="Helical" evidence="1">
    <location>
        <begin position="83"/>
        <end position="104"/>
    </location>
</feature>
<dbReference type="PANTHER" id="PTHR30273">
    <property type="entry name" value="PERIPLASMIC SIGNAL SENSOR AND SIGMA FACTOR ACTIVATOR FECR-RELATED"/>
    <property type="match status" value="1"/>
</dbReference>
<keyword evidence="5" id="KW-1185">Reference proteome</keyword>
<reference evidence="5" key="1">
    <citation type="submission" date="2016-11" db="EMBL/GenBank/DDBJ databases">
        <authorList>
            <person name="Varghese N."/>
            <person name="Submissions S."/>
        </authorList>
    </citation>
    <scope>NUCLEOTIDE SEQUENCE [LARGE SCALE GENOMIC DNA]</scope>
    <source>
        <strain evidence="5">DSM 16990</strain>
    </source>
</reference>
<evidence type="ECO:0000259" key="2">
    <source>
        <dbReference type="Pfam" id="PF04773"/>
    </source>
</evidence>
<sequence length="392" mass="43825">MKDRIKYLLEQFEKGELKTEETDSLLELTGDEGDAVREGILEMMEQEADGEELIREAQWEVVLKRIVSVDRPVPVRRIKSYAALYWAAAAMVFISLSIAFYFYAPVTGQGIGRSAPRYAVSIPPGGNKAVLTLADGSEISLSDAENGELAKQSGINIIKTAEGQLTYDVSASNKASEGHNKIATPRGGQYQINLPDGTKVWLNAASSLKFPLTFTGLKNRIVELSGEAYFEVTKNKHQPFKVLTAAKSDQGGRAQVIEVLGTHFNVNSYADEESTKTTLLEGSIRLNNELTLKPGEQSIFVNDHFHVIPVDMEEMIAWKKGYFMFANEDIRSIMRKISRWYDLEIVYQGKPTDNTFIGTVSRFKEVSEVLNILELTKTVHFKIEGRRITVMP</sequence>
<dbReference type="OrthoDB" id="1099963at2"/>
<evidence type="ECO:0000313" key="4">
    <source>
        <dbReference type="EMBL" id="SHG13251.1"/>
    </source>
</evidence>
<proteinExistence type="predicted"/>
<dbReference type="Pfam" id="PF04773">
    <property type="entry name" value="FecR"/>
    <property type="match status" value="1"/>
</dbReference>
<dbReference type="Gene3D" id="3.55.50.30">
    <property type="match status" value="1"/>
</dbReference>
<evidence type="ECO:0000256" key="1">
    <source>
        <dbReference type="SAM" id="Phobius"/>
    </source>
</evidence>
<dbReference type="AlphaFoldDB" id="A0A1M5HBG6"/>
<dbReference type="Proteomes" id="UP000184287">
    <property type="component" value="Unassembled WGS sequence"/>
</dbReference>
<keyword evidence="1" id="KW-0472">Membrane</keyword>
<dbReference type="InterPro" id="IPR006860">
    <property type="entry name" value="FecR"/>
</dbReference>
<dbReference type="STRING" id="288992.SAMN04488522_104587"/>
<accession>A0A1M5HBG6</accession>
<evidence type="ECO:0000259" key="3">
    <source>
        <dbReference type="Pfam" id="PF16344"/>
    </source>
</evidence>
<name>A0A1M5HBG6_9SPHI</name>
<dbReference type="PANTHER" id="PTHR30273:SF2">
    <property type="entry name" value="PROTEIN FECR"/>
    <property type="match status" value="1"/>
</dbReference>
<evidence type="ECO:0000313" key="5">
    <source>
        <dbReference type="Proteomes" id="UP000184287"/>
    </source>
</evidence>
<gene>
    <name evidence="4" type="ORF">SAMN04488522_104587</name>
</gene>
<dbReference type="GO" id="GO:0016989">
    <property type="term" value="F:sigma factor antagonist activity"/>
    <property type="evidence" value="ECO:0007669"/>
    <property type="project" value="TreeGrafter"/>
</dbReference>
<dbReference type="InterPro" id="IPR012373">
    <property type="entry name" value="Ferrdict_sens_TM"/>
</dbReference>
<dbReference type="InterPro" id="IPR032508">
    <property type="entry name" value="FecR_C"/>
</dbReference>
<feature type="domain" description="Protein FecR C-terminal" evidence="3">
    <location>
        <begin position="322"/>
        <end position="390"/>
    </location>
</feature>
<keyword evidence="1" id="KW-1133">Transmembrane helix</keyword>
<dbReference type="EMBL" id="FQUQ01000004">
    <property type="protein sequence ID" value="SHG13251.1"/>
    <property type="molecule type" value="Genomic_DNA"/>
</dbReference>
<dbReference type="Gene3D" id="2.60.120.1440">
    <property type="match status" value="1"/>
</dbReference>
<keyword evidence="1" id="KW-0812">Transmembrane</keyword>
<dbReference type="Pfam" id="PF16344">
    <property type="entry name" value="FecR_C"/>
    <property type="match status" value="1"/>
</dbReference>